<name>A0ABN7NUC6_TIMPD</name>
<proteinExistence type="predicted"/>
<evidence type="ECO:0000313" key="7">
    <source>
        <dbReference type="Proteomes" id="UP001153148"/>
    </source>
</evidence>
<feature type="non-terminal residue" evidence="6">
    <location>
        <position position="384"/>
    </location>
</feature>
<keyword evidence="7" id="KW-1185">Reference proteome</keyword>
<dbReference type="SUPFAM" id="SSF56801">
    <property type="entry name" value="Acetyl-CoA synthetase-like"/>
    <property type="match status" value="1"/>
</dbReference>
<gene>
    <name evidence="6" type="ORF">TPAB3V08_LOCUS5439</name>
</gene>
<dbReference type="PANTHER" id="PTHR43272:SF32">
    <property type="entry name" value="AMP-DEPENDENT SYNTHETASE_LIGASE DOMAIN-CONTAINING PROTEIN"/>
    <property type="match status" value="1"/>
</dbReference>
<keyword evidence="3" id="KW-0443">Lipid metabolism</keyword>
<dbReference type="PANTHER" id="PTHR43272">
    <property type="entry name" value="LONG-CHAIN-FATTY-ACID--COA LIGASE"/>
    <property type="match status" value="1"/>
</dbReference>
<evidence type="ECO:0000256" key="1">
    <source>
        <dbReference type="ARBA" id="ARBA00022598"/>
    </source>
</evidence>
<protein>
    <recommendedName>
        <fullName evidence="4">long-chain-fatty-acid--CoA ligase</fullName>
        <ecNumber evidence="4">6.2.1.3</ecNumber>
    </recommendedName>
</protein>
<keyword evidence="2" id="KW-0276">Fatty acid metabolism</keyword>
<evidence type="ECO:0000256" key="3">
    <source>
        <dbReference type="ARBA" id="ARBA00023098"/>
    </source>
</evidence>
<reference evidence="6" key="1">
    <citation type="submission" date="2021-03" db="EMBL/GenBank/DDBJ databases">
        <authorList>
            <person name="Tran Van P."/>
        </authorList>
    </citation>
    <scope>NUCLEOTIDE SEQUENCE</scope>
</reference>
<dbReference type="InterPro" id="IPR042099">
    <property type="entry name" value="ANL_N_sf"/>
</dbReference>
<evidence type="ECO:0000256" key="2">
    <source>
        <dbReference type="ARBA" id="ARBA00022832"/>
    </source>
</evidence>
<dbReference type="EMBL" id="CAJPIN010007375">
    <property type="protein sequence ID" value="CAG2058470.1"/>
    <property type="molecule type" value="Genomic_DNA"/>
</dbReference>
<evidence type="ECO:0000256" key="4">
    <source>
        <dbReference type="ARBA" id="ARBA00026121"/>
    </source>
</evidence>
<sequence>MRELAAKPHTVEALSYRVTADSPAEDLTPHAEQSVISNGGLIYPVKQDATKVTELKADLSEHSTRIKMNGIQKQTINFDSRAKNLDGPNQVLPADKLHTVLPHGRVKLRTEEEGMAALRPMSVPAMLDRTAEQYPEVVALAHKGTGGTWQHTTYREYRTAVRTCSKAFLKLGLKRYHSVCILGFNSPEWFISDLAAIHAGGFAAGIYTTNSPEACHYCAENSRANIIVVEDQKQLDKILQIRERLPELKAIIQYTGTPPDTPGIYSWEDVMKMGREESDERLEQVLKTIAINECCTLVYTSGTMGNPKAVMLSHDNLTWSAHVVGEYLQVVPGSGEILVSFLPLSHVAAQSVDIHLALFEAGTVYFADKDALKVIYLVNNIICL</sequence>
<dbReference type="EC" id="6.2.1.3" evidence="4"/>
<dbReference type="InterPro" id="IPR000873">
    <property type="entry name" value="AMP-dep_synth/lig_dom"/>
</dbReference>
<evidence type="ECO:0000259" key="5">
    <source>
        <dbReference type="Pfam" id="PF00501"/>
    </source>
</evidence>
<dbReference type="Proteomes" id="UP001153148">
    <property type="component" value="Unassembled WGS sequence"/>
</dbReference>
<dbReference type="Pfam" id="PF00501">
    <property type="entry name" value="AMP-binding"/>
    <property type="match status" value="1"/>
</dbReference>
<dbReference type="Gene3D" id="3.40.50.12780">
    <property type="entry name" value="N-terminal domain of ligase-like"/>
    <property type="match status" value="1"/>
</dbReference>
<comment type="caution">
    <text evidence="6">The sequence shown here is derived from an EMBL/GenBank/DDBJ whole genome shotgun (WGS) entry which is preliminary data.</text>
</comment>
<evidence type="ECO:0000313" key="6">
    <source>
        <dbReference type="EMBL" id="CAG2058470.1"/>
    </source>
</evidence>
<keyword evidence="1" id="KW-0436">Ligase</keyword>
<organism evidence="6 7">
    <name type="scientific">Timema podura</name>
    <name type="common">Walking stick</name>
    <dbReference type="NCBI Taxonomy" id="61482"/>
    <lineage>
        <taxon>Eukaryota</taxon>
        <taxon>Metazoa</taxon>
        <taxon>Ecdysozoa</taxon>
        <taxon>Arthropoda</taxon>
        <taxon>Hexapoda</taxon>
        <taxon>Insecta</taxon>
        <taxon>Pterygota</taxon>
        <taxon>Neoptera</taxon>
        <taxon>Polyneoptera</taxon>
        <taxon>Phasmatodea</taxon>
        <taxon>Timematodea</taxon>
        <taxon>Timematoidea</taxon>
        <taxon>Timematidae</taxon>
        <taxon>Timema</taxon>
    </lineage>
</organism>
<accession>A0ABN7NUC6</accession>
<feature type="domain" description="AMP-dependent synthetase/ligase" evidence="5">
    <location>
        <begin position="127"/>
        <end position="371"/>
    </location>
</feature>